<proteinExistence type="predicted"/>
<evidence type="ECO:0008006" key="3">
    <source>
        <dbReference type="Google" id="ProtNLM"/>
    </source>
</evidence>
<sequence length="54" mass="5751">MKDSVIILGAVFQSWLCLGFLTCLTGCNSTFGLTELSSYDPGATLQSIFTVNVS</sequence>
<evidence type="ECO:0000313" key="1">
    <source>
        <dbReference type="EMBL" id="KAF9500726.1"/>
    </source>
</evidence>
<gene>
    <name evidence="1" type="ORF">BDN71DRAFT_1440204</name>
</gene>
<accession>A0A9P6A7L5</accession>
<dbReference type="EMBL" id="MU154526">
    <property type="protein sequence ID" value="KAF9500726.1"/>
    <property type="molecule type" value="Genomic_DNA"/>
</dbReference>
<keyword evidence="2" id="KW-1185">Reference proteome</keyword>
<protein>
    <recommendedName>
        <fullName evidence="3">Lipoprotein</fullName>
    </recommendedName>
</protein>
<dbReference type="AlphaFoldDB" id="A0A9P6A7L5"/>
<name>A0A9P6A7L5_PLEER</name>
<evidence type="ECO:0000313" key="2">
    <source>
        <dbReference type="Proteomes" id="UP000807025"/>
    </source>
</evidence>
<organism evidence="1 2">
    <name type="scientific">Pleurotus eryngii</name>
    <name type="common">Boletus of the steppes</name>
    <dbReference type="NCBI Taxonomy" id="5323"/>
    <lineage>
        <taxon>Eukaryota</taxon>
        <taxon>Fungi</taxon>
        <taxon>Dikarya</taxon>
        <taxon>Basidiomycota</taxon>
        <taxon>Agaricomycotina</taxon>
        <taxon>Agaricomycetes</taxon>
        <taxon>Agaricomycetidae</taxon>
        <taxon>Agaricales</taxon>
        <taxon>Pleurotineae</taxon>
        <taxon>Pleurotaceae</taxon>
        <taxon>Pleurotus</taxon>
    </lineage>
</organism>
<reference evidence="1" key="1">
    <citation type="submission" date="2020-11" db="EMBL/GenBank/DDBJ databases">
        <authorList>
            <consortium name="DOE Joint Genome Institute"/>
            <person name="Ahrendt S."/>
            <person name="Riley R."/>
            <person name="Andreopoulos W."/>
            <person name="Labutti K."/>
            <person name="Pangilinan J."/>
            <person name="Ruiz-Duenas F.J."/>
            <person name="Barrasa J.M."/>
            <person name="Sanchez-Garcia M."/>
            <person name="Camarero S."/>
            <person name="Miyauchi S."/>
            <person name="Serrano A."/>
            <person name="Linde D."/>
            <person name="Babiker R."/>
            <person name="Drula E."/>
            <person name="Ayuso-Fernandez I."/>
            <person name="Pacheco R."/>
            <person name="Padilla G."/>
            <person name="Ferreira P."/>
            <person name="Barriuso J."/>
            <person name="Kellner H."/>
            <person name="Castanera R."/>
            <person name="Alfaro M."/>
            <person name="Ramirez L."/>
            <person name="Pisabarro A.G."/>
            <person name="Kuo A."/>
            <person name="Tritt A."/>
            <person name="Lipzen A."/>
            <person name="He G."/>
            <person name="Yan M."/>
            <person name="Ng V."/>
            <person name="Cullen D."/>
            <person name="Martin F."/>
            <person name="Rosso M.-N."/>
            <person name="Henrissat B."/>
            <person name="Hibbett D."/>
            <person name="Martinez A.T."/>
            <person name="Grigoriev I.V."/>
        </authorList>
    </citation>
    <scope>NUCLEOTIDE SEQUENCE</scope>
    <source>
        <strain evidence="1">ATCC 90797</strain>
    </source>
</reference>
<comment type="caution">
    <text evidence="1">The sequence shown here is derived from an EMBL/GenBank/DDBJ whole genome shotgun (WGS) entry which is preliminary data.</text>
</comment>
<dbReference type="Proteomes" id="UP000807025">
    <property type="component" value="Unassembled WGS sequence"/>
</dbReference>